<evidence type="ECO:0000256" key="13">
    <source>
        <dbReference type="SAM" id="Phobius"/>
    </source>
</evidence>
<dbReference type="OrthoDB" id="6515930at2759"/>
<dbReference type="SUPFAM" id="SSF63712">
    <property type="entry name" value="Nicotinic receptor ligand binding domain-like"/>
    <property type="match status" value="1"/>
</dbReference>
<dbReference type="SUPFAM" id="SSF90112">
    <property type="entry name" value="Neurotransmitter-gated ion-channel transmembrane pore"/>
    <property type="match status" value="1"/>
</dbReference>
<dbReference type="InterPro" id="IPR006202">
    <property type="entry name" value="Neur_chan_lig-bd"/>
</dbReference>
<dbReference type="EMBL" id="QCYY01003388">
    <property type="protein sequence ID" value="ROT63734.1"/>
    <property type="molecule type" value="Genomic_DNA"/>
</dbReference>
<proteinExistence type="predicted"/>
<reference evidence="15 16" key="2">
    <citation type="submission" date="2019-01" db="EMBL/GenBank/DDBJ databases">
        <title>The decoding of complex shrimp genome reveals the adaptation for benthos swimmer, frequently molting mechanism and breeding impact on genome.</title>
        <authorList>
            <person name="Sun Y."/>
            <person name="Gao Y."/>
            <person name="Yu Y."/>
        </authorList>
    </citation>
    <scope>NUCLEOTIDE SEQUENCE [LARGE SCALE GENOMIC DNA]</scope>
    <source>
        <tissue evidence="15">Muscle</tissue>
    </source>
</reference>
<feature type="domain" description="C-type lectin" evidence="14">
    <location>
        <begin position="138"/>
        <end position="201"/>
    </location>
</feature>
<evidence type="ECO:0000259" key="14">
    <source>
        <dbReference type="PROSITE" id="PS50041"/>
    </source>
</evidence>
<keyword evidence="8" id="KW-0406">Ion transport</keyword>
<keyword evidence="16" id="KW-1185">Reference proteome</keyword>
<dbReference type="Gene3D" id="4.10.400.10">
    <property type="entry name" value="Low-density Lipoprotein Receptor"/>
    <property type="match status" value="1"/>
</dbReference>
<evidence type="ECO:0000256" key="12">
    <source>
        <dbReference type="PROSITE-ProRule" id="PRU00124"/>
    </source>
</evidence>
<evidence type="ECO:0000256" key="2">
    <source>
        <dbReference type="ARBA" id="ARBA00004236"/>
    </source>
</evidence>
<evidence type="ECO:0000256" key="9">
    <source>
        <dbReference type="ARBA" id="ARBA00023136"/>
    </source>
</evidence>
<dbReference type="InterPro" id="IPR038050">
    <property type="entry name" value="Neuro_actylchol_rec"/>
</dbReference>
<keyword evidence="6" id="KW-0732">Signal</keyword>
<feature type="disulfide bond" evidence="12">
    <location>
        <begin position="322"/>
        <end position="337"/>
    </location>
</feature>
<accession>A0A423SHU5</accession>
<feature type="transmembrane region" description="Helical" evidence="13">
    <location>
        <begin position="556"/>
        <end position="577"/>
    </location>
</feature>
<dbReference type="GO" id="GO:0004888">
    <property type="term" value="F:transmembrane signaling receptor activity"/>
    <property type="evidence" value="ECO:0007669"/>
    <property type="project" value="InterPro"/>
</dbReference>
<dbReference type="SUPFAM" id="SSF56436">
    <property type="entry name" value="C-type lectin-like"/>
    <property type="match status" value="1"/>
</dbReference>
<dbReference type="Gene3D" id="3.10.100.10">
    <property type="entry name" value="Mannose-Binding Protein A, subunit A"/>
    <property type="match status" value="1"/>
</dbReference>
<reference evidence="15 16" key="1">
    <citation type="submission" date="2018-04" db="EMBL/GenBank/DDBJ databases">
        <authorList>
            <person name="Zhang X."/>
            <person name="Yuan J."/>
            <person name="Li F."/>
            <person name="Xiang J."/>
        </authorList>
    </citation>
    <scope>NUCLEOTIDE SEQUENCE [LARGE SCALE GENOMIC DNA]</scope>
    <source>
        <tissue evidence="15">Muscle</tissue>
    </source>
</reference>
<dbReference type="PANTHER" id="PTHR18945">
    <property type="entry name" value="NEUROTRANSMITTER GATED ION CHANNEL"/>
    <property type="match status" value="1"/>
</dbReference>
<dbReference type="InterPro" id="IPR036719">
    <property type="entry name" value="Neuro-gated_channel_TM_sf"/>
</dbReference>
<dbReference type="Gene3D" id="2.70.170.10">
    <property type="entry name" value="Neurotransmitter-gated ion-channel ligand-binding domain"/>
    <property type="match status" value="1"/>
</dbReference>
<dbReference type="PROSITE" id="PS50041">
    <property type="entry name" value="C_TYPE_LECTIN_2"/>
    <property type="match status" value="1"/>
</dbReference>
<evidence type="ECO:0000313" key="16">
    <source>
        <dbReference type="Proteomes" id="UP000283509"/>
    </source>
</evidence>
<feature type="transmembrane region" description="Helical" evidence="13">
    <location>
        <begin position="589"/>
        <end position="608"/>
    </location>
</feature>
<gene>
    <name evidence="15" type="ORF">C7M84_018373</name>
</gene>
<dbReference type="PRINTS" id="PR00253">
    <property type="entry name" value="GABAARECEPTR"/>
</dbReference>
<protein>
    <submittedName>
        <fullName evidence="15">Putative gamma-aminobutyric acid receptor subunit delta</fullName>
    </submittedName>
</protein>
<keyword evidence="11" id="KW-0407">Ion channel</keyword>
<evidence type="ECO:0000256" key="8">
    <source>
        <dbReference type="ARBA" id="ARBA00023065"/>
    </source>
</evidence>
<dbReference type="InterPro" id="IPR006028">
    <property type="entry name" value="GABAA/Glycine_rcpt"/>
</dbReference>
<dbReference type="GO" id="GO:0005230">
    <property type="term" value="F:extracellular ligand-gated monoatomic ion channel activity"/>
    <property type="evidence" value="ECO:0007669"/>
    <property type="project" value="InterPro"/>
</dbReference>
<feature type="disulfide bond" evidence="12">
    <location>
        <begin position="310"/>
        <end position="328"/>
    </location>
</feature>
<dbReference type="InterPro" id="IPR036734">
    <property type="entry name" value="Neur_chan_lig-bd_sf"/>
</dbReference>
<evidence type="ECO:0000256" key="11">
    <source>
        <dbReference type="ARBA" id="ARBA00023303"/>
    </source>
</evidence>
<dbReference type="InterPro" id="IPR023415">
    <property type="entry name" value="LDLR_class-A_CS"/>
</dbReference>
<comment type="caution">
    <text evidence="15">The sequence shown here is derived from an EMBL/GenBank/DDBJ whole genome shotgun (WGS) entry which is preliminary data.</text>
</comment>
<comment type="subcellular location">
    <subcellularLocation>
        <location evidence="2">Cell membrane</location>
    </subcellularLocation>
    <subcellularLocation>
        <location evidence="1">Membrane</location>
        <topology evidence="1">Multi-pass membrane protein</topology>
    </subcellularLocation>
</comment>
<keyword evidence="4" id="KW-1003">Cell membrane</keyword>
<evidence type="ECO:0000256" key="1">
    <source>
        <dbReference type="ARBA" id="ARBA00004141"/>
    </source>
</evidence>
<dbReference type="PROSITE" id="PS50068">
    <property type="entry name" value="LDLRA_2"/>
    <property type="match status" value="1"/>
</dbReference>
<dbReference type="AlphaFoldDB" id="A0A423SHU5"/>
<keyword evidence="10 12" id="KW-1015">Disulfide bond</keyword>
<dbReference type="InterPro" id="IPR001304">
    <property type="entry name" value="C-type_lectin-like"/>
</dbReference>
<evidence type="ECO:0000256" key="6">
    <source>
        <dbReference type="ARBA" id="ARBA00022729"/>
    </source>
</evidence>
<sequence>MLDVEEAKWQLPSPTFRSNGLRPPNVPRCLESPQILRGDVAQVSIWSYAVGAADVAAMAECRSVGRGDVFSLDAADVIRNGDVEEWRADLQDLCSQAQSLCELLGAFPSVPKSSSQNSELTGAMLPFASACGFDKWPLWLGISDAASEDVWLDVHTQGQIEYKNFVPPFPFGGVSHSCAALAVDQTWADAKCSDGNCGACTFPESHFLYLRGLCFDKDHKTRITVNGYIGGRPVFIGFYDKIIIWEAENERWVLKGKSSNATLAWMVSNRIGSYPIGKNDWILKERQCGFPVDSSVSLSISMCSSDQFMCNSGSCIDHNQRCNLRYECDDGSDEDDCTVAVLGKGYRRHLPPVDRHGSKIKVAPTFMLQRFVNVDDINMVITLEFLVELKWRDGRLKFKHLDTTGKRTLLGEDDMKSIWTPTTRLVNLEGGQAQLLDTIVEVATANNATKPSLTSIEMDLIYPGATNDLTITRHYTGKFTCDFELYAYPFDVQKCLVKLRLPQADESHVHLAPEQGQVLYLGTPTLTLYTVRNVRFTGGSGGSNVSVYFELHRRKGVIVMSTFLPSILLLMVSWATLFVKLEALNVRAMMSLTTLLVLYTFFSNLSLSLPTTASIKLIDIWFFSIIFLLFANIVIHIFVKVETRKKADKKQTIVVQPLGALTPP</sequence>
<dbReference type="InterPro" id="IPR006201">
    <property type="entry name" value="Neur_channel"/>
</dbReference>
<dbReference type="InterPro" id="IPR016186">
    <property type="entry name" value="C-type_lectin-like/link_sf"/>
</dbReference>
<evidence type="ECO:0000256" key="4">
    <source>
        <dbReference type="ARBA" id="ARBA00022475"/>
    </source>
</evidence>
<dbReference type="SUPFAM" id="SSF57424">
    <property type="entry name" value="LDL receptor-like module"/>
    <property type="match status" value="1"/>
</dbReference>
<dbReference type="Gene3D" id="1.20.58.390">
    <property type="entry name" value="Neurotransmitter-gated ion-channel transmembrane domain"/>
    <property type="match status" value="1"/>
</dbReference>
<dbReference type="CDD" id="cd00112">
    <property type="entry name" value="LDLa"/>
    <property type="match status" value="1"/>
</dbReference>
<dbReference type="InterPro" id="IPR016187">
    <property type="entry name" value="CTDL_fold"/>
</dbReference>
<keyword evidence="7 13" id="KW-1133">Transmembrane helix</keyword>
<dbReference type="InterPro" id="IPR002172">
    <property type="entry name" value="LDrepeatLR_classA_rpt"/>
</dbReference>
<dbReference type="Pfam" id="PF02931">
    <property type="entry name" value="Neur_chan_LBD"/>
    <property type="match status" value="1"/>
</dbReference>
<keyword evidence="5 13" id="KW-0812">Transmembrane</keyword>
<keyword evidence="15" id="KW-0675">Receptor</keyword>
<organism evidence="15 16">
    <name type="scientific">Penaeus vannamei</name>
    <name type="common">Whiteleg shrimp</name>
    <name type="synonym">Litopenaeus vannamei</name>
    <dbReference type="NCBI Taxonomy" id="6689"/>
    <lineage>
        <taxon>Eukaryota</taxon>
        <taxon>Metazoa</taxon>
        <taxon>Ecdysozoa</taxon>
        <taxon>Arthropoda</taxon>
        <taxon>Crustacea</taxon>
        <taxon>Multicrustacea</taxon>
        <taxon>Malacostraca</taxon>
        <taxon>Eumalacostraca</taxon>
        <taxon>Eucarida</taxon>
        <taxon>Decapoda</taxon>
        <taxon>Dendrobranchiata</taxon>
        <taxon>Penaeoidea</taxon>
        <taxon>Penaeidae</taxon>
        <taxon>Penaeus</taxon>
    </lineage>
</organism>
<dbReference type="InterPro" id="IPR018000">
    <property type="entry name" value="Neurotransmitter_ion_chnl_CS"/>
</dbReference>
<evidence type="ECO:0000313" key="15">
    <source>
        <dbReference type="EMBL" id="ROT63734.1"/>
    </source>
</evidence>
<dbReference type="SMART" id="SM00192">
    <property type="entry name" value="LDLa"/>
    <property type="match status" value="1"/>
</dbReference>
<evidence type="ECO:0000256" key="7">
    <source>
        <dbReference type="ARBA" id="ARBA00022989"/>
    </source>
</evidence>
<evidence type="ECO:0000256" key="3">
    <source>
        <dbReference type="ARBA" id="ARBA00022448"/>
    </source>
</evidence>
<keyword evidence="3" id="KW-0813">Transport</keyword>
<dbReference type="Proteomes" id="UP000283509">
    <property type="component" value="Unassembled WGS sequence"/>
</dbReference>
<dbReference type="PROSITE" id="PS00236">
    <property type="entry name" value="NEUROTR_ION_CHANNEL"/>
    <property type="match status" value="1"/>
</dbReference>
<dbReference type="InterPro" id="IPR036055">
    <property type="entry name" value="LDL_receptor-like_sf"/>
</dbReference>
<feature type="disulfide bond" evidence="12">
    <location>
        <begin position="303"/>
        <end position="315"/>
    </location>
</feature>
<name>A0A423SHU5_PENVA</name>
<dbReference type="Pfam" id="PF00057">
    <property type="entry name" value="Ldl_recept_a"/>
    <property type="match status" value="1"/>
</dbReference>
<evidence type="ECO:0000256" key="10">
    <source>
        <dbReference type="ARBA" id="ARBA00023157"/>
    </source>
</evidence>
<dbReference type="PROSITE" id="PS01209">
    <property type="entry name" value="LDLRA_1"/>
    <property type="match status" value="1"/>
</dbReference>
<evidence type="ECO:0000256" key="5">
    <source>
        <dbReference type="ARBA" id="ARBA00022692"/>
    </source>
</evidence>
<keyword evidence="9 13" id="KW-0472">Membrane</keyword>
<feature type="transmembrane region" description="Helical" evidence="13">
    <location>
        <begin position="620"/>
        <end position="639"/>
    </location>
</feature>
<dbReference type="GO" id="GO:0005886">
    <property type="term" value="C:plasma membrane"/>
    <property type="evidence" value="ECO:0007669"/>
    <property type="project" value="UniProtKB-SubCell"/>
</dbReference>